<dbReference type="EMBL" id="SWJQ01001612">
    <property type="protein sequence ID" value="TRZ07828.1"/>
    <property type="molecule type" value="Genomic_DNA"/>
</dbReference>
<sequence length="119" mass="13518">MAGAAGDSGVRAVQDKQSKRRIGNYKSQEPLWLAHVQRQNQEAQRRRRTMYYKPQKPLQQERMNKKLIQLSTDVVFPYTSRQDTSVVSMAGADVAHKEIESAEDSVVLQHHNAPVVGFL</sequence>
<evidence type="ECO:0000313" key="3">
    <source>
        <dbReference type="Proteomes" id="UP000796761"/>
    </source>
</evidence>
<dbReference type="Proteomes" id="UP000796761">
    <property type="component" value="Unassembled WGS sequence"/>
</dbReference>
<keyword evidence="3" id="KW-1185">Reference proteome</keyword>
<feature type="region of interest" description="Disordered" evidence="1">
    <location>
        <begin position="1"/>
        <end position="24"/>
    </location>
</feature>
<comment type="caution">
    <text evidence="2">The sequence shown here is derived from an EMBL/GenBank/DDBJ whole genome shotgun (WGS) entry which is preliminary data.</text>
</comment>
<accession>A0A8K1DB55</accession>
<name>A0A8K1DB55_9PASS</name>
<protein>
    <submittedName>
        <fullName evidence="2">Uncharacterized protein</fullName>
    </submittedName>
</protein>
<evidence type="ECO:0000313" key="2">
    <source>
        <dbReference type="EMBL" id="TRZ07828.1"/>
    </source>
</evidence>
<evidence type="ECO:0000256" key="1">
    <source>
        <dbReference type="SAM" id="MobiDB-lite"/>
    </source>
</evidence>
<dbReference type="AlphaFoldDB" id="A0A8K1DB55"/>
<organism evidence="2 3">
    <name type="scientific">Zosterops borbonicus</name>
    <dbReference type="NCBI Taxonomy" id="364589"/>
    <lineage>
        <taxon>Eukaryota</taxon>
        <taxon>Metazoa</taxon>
        <taxon>Chordata</taxon>
        <taxon>Craniata</taxon>
        <taxon>Vertebrata</taxon>
        <taxon>Euteleostomi</taxon>
        <taxon>Archelosauria</taxon>
        <taxon>Archosauria</taxon>
        <taxon>Dinosauria</taxon>
        <taxon>Saurischia</taxon>
        <taxon>Theropoda</taxon>
        <taxon>Coelurosauria</taxon>
        <taxon>Aves</taxon>
        <taxon>Neognathae</taxon>
        <taxon>Neoaves</taxon>
        <taxon>Telluraves</taxon>
        <taxon>Australaves</taxon>
        <taxon>Passeriformes</taxon>
        <taxon>Sylvioidea</taxon>
        <taxon>Zosteropidae</taxon>
        <taxon>Zosterops</taxon>
    </lineage>
</organism>
<reference evidence="2" key="1">
    <citation type="submission" date="2019-04" db="EMBL/GenBank/DDBJ databases">
        <title>Genome assembly of Zosterops borbonicus 15179.</title>
        <authorList>
            <person name="Leroy T."/>
            <person name="Anselmetti Y."/>
            <person name="Tilak M.-K."/>
            <person name="Nabholz B."/>
        </authorList>
    </citation>
    <scope>NUCLEOTIDE SEQUENCE</scope>
    <source>
        <strain evidence="2">HGM_15179</strain>
        <tissue evidence="2">Muscle</tissue>
    </source>
</reference>
<proteinExistence type="predicted"/>
<gene>
    <name evidence="2" type="ORF">HGM15179_019279</name>
</gene>